<name>A0AAQ3MY16_VIGMU</name>
<evidence type="ECO:0000259" key="1">
    <source>
        <dbReference type="PROSITE" id="PS50053"/>
    </source>
</evidence>
<dbReference type="AlphaFoldDB" id="A0AAQ3MY16"/>
<organism evidence="2 3">
    <name type="scientific">Vigna mungo</name>
    <name type="common">Black gram</name>
    <name type="synonym">Phaseolus mungo</name>
    <dbReference type="NCBI Taxonomy" id="3915"/>
    <lineage>
        <taxon>Eukaryota</taxon>
        <taxon>Viridiplantae</taxon>
        <taxon>Streptophyta</taxon>
        <taxon>Embryophyta</taxon>
        <taxon>Tracheophyta</taxon>
        <taxon>Spermatophyta</taxon>
        <taxon>Magnoliopsida</taxon>
        <taxon>eudicotyledons</taxon>
        <taxon>Gunneridae</taxon>
        <taxon>Pentapetalae</taxon>
        <taxon>rosids</taxon>
        <taxon>fabids</taxon>
        <taxon>Fabales</taxon>
        <taxon>Fabaceae</taxon>
        <taxon>Papilionoideae</taxon>
        <taxon>50 kb inversion clade</taxon>
        <taxon>NPAAA clade</taxon>
        <taxon>indigoferoid/millettioid clade</taxon>
        <taxon>Phaseoleae</taxon>
        <taxon>Vigna</taxon>
    </lineage>
</organism>
<dbReference type="Proteomes" id="UP001374535">
    <property type="component" value="Chromosome 9"/>
</dbReference>
<evidence type="ECO:0000313" key="3">
    <source>
        <dbReference type="Proteomes" id="UP001374535"/>
    </source>
</evidence>
<dbReference type="Gene3D" id="3.10.20.90">
    <property type="entry name" value="Phosphatidylinositol 3-kinase Catalytic Subunit, Chain A, domain 1"/>
    <property type="match status" value="1"/>
</dbReference>
<sequence length="319" mass="35494">MKINANFQVEEDMTITVAIHALDTIREVKEKIQTTFGIPISRQIIILDDGVYLEDHLNVLNTRICNASSRFFFSAQHNGQNLVSPPPPLWNRMQCSRPQPTLFRPLEVIMQPKLPTTPLVPMLPGHQVLSVPASTPVAQGPAITPIFHSPEFAPVVHLPAMVQAQERSQAVEVPTSTRVAPAPATERTPVCPMPLWKPVVVRMRPGSAVFPMQHIQSAPNTEKEASSVKVMVNLGKAIPIEMEWDGATVLMLKQKILEYMKMCARDAGDDMEDLTVEGMVLQSHFTDAIFRDDMLLKHCFSSEYPEVDLLHETVGSSGY</sequence>
<dbReference type="PROSITE" id="PS50053">
    <property type="entry name" value="UBIQUITIN_2"/>
    <property type="match status" value="1"/>
</dbReference>
<dbReference type="InterPro" id="IPR029071">
    <property type="entry name" value="Ubiquitin-like_domsf"/>
</dbReference>
<dbReference type="SUPFAM" id="SSF54236">
    <property type="entry name" value="Ubiquitin-like"/>
    <property type="match status" value="1"/>
</dbReference>
<dbReference type="InterPro" id="IPR000626">
    <property type="entry name" value="Ubiquitin-like_dom"/>
</dbReference>
<dbReference type="CDD" id="cd17039">
    <property type="entry name" value="Ubl_ubiquitin_like"/>
    <property type="match status" value="1"/>
</dbReference>
<dbReference type="Pfam" id="PF00240">
    <property type="entry name" value="ubiquitin"/>
    <property type="match status" value="1"/>
</dbReference>
<dbReference type="EMBL" id="CP144692">
    <property type="protein sequence ID" value="WVY99246.1"/>
    <property type="molecule type" value="Genomic_DNA"/>
</dbReference>
<feature type="domain" description="Ubiquitin-like" evidence="1">
    <location>
        <begin position="3"/>
        <end position="79"/>
    </location>
</feature>
<keyword evidence="3" id="KW-1185">Reference proteome</keyword>
<protein>
    <recommendedName>
        <fullName evidence="1">Ubiquitin-like domain-containing protein</fullName>
    </recommendedName>
</protein>
<evidence type="ECO:0000313" key="2">
    <source>
        <dbReference type="EMBL" id="WVY99246.1"/>
    </source>
</evidence>
<reference evidence="2 3" key="1">
    <citation type="journal article" date="2023" name="Life. Sci Alliance">
        <title>Evolutionary insights into 3D genome organization and epigenetic landscape of Vigna mungo.</title>
        <authorList>
            <person name="Junaid A."/>
            <person name="Singh B."/>
            <person name="Bhatia S."/>
        </authorList>
    </citation>
    <scope>NUCLEOTIDE SEQUENCE [LARGE SCALE GENOMIC DNA]</scope>
    <source>
        <strain evidence="2">Urdbean</strain>
    </source>
</reference>
<gene>
    <name evidence="2" type="ORF">V8G54_031397</name>
</gene>
<accession>A0AAQ3MY16</accession>
<proteinExistence type="predicted"/>